<keyword evidence="2" id="KW-1185">Reference proteome</keyword>
<evidence type="ECO:0000313" key="2">
    <source>
        <dbReference type="Proteomes" id="UP000023152"/>
    </source>
</evidence>
<feature type="non-terminal residue" evidence="1">
    <location>
        <position position="1"/>
    </location>
</feature>
<organism evidence="1 2">
    <name type="scientific">Reticulomyxa filosa</name>
    <dbReference type="NCBI Taxonomy" id="46433"/>
    <lineage>
        <taxon>Eukaryota</taxon>
        <taxon>Sar</taxon>
        <taxon>Rhizaria</taxon>
        <taxon>Retaria</taxon>
        <taxon>Foraminifera</taxon>
        <taxon>Monothalamids</taxon>
        <taxon>Reticulomyxidae</taxon>
        <taxon>Reticulomyxa</taxon>
    </lineage>
</organism>
<dbReference type="EMBL" id="ASPP01002401">
    <property type="protein sequence ID" value="ETO34645.1"/>
    <property type="molecule type" value="Genomic_DNA"/>
</dbReference>
<gene>
    <name evidence="1" type="ORF">RFI_02447</name>
</gene>
<proteinExistence type="predicted"/>
<name>X6P7Y9_RETFI</name>
<dbReference type="Proteomes" id="UP000023152">
    <property type="component" value="Unassembled WGS sequence"/>
</dbReference>
<dbReference type="OrthoDB" id="9990006at2759"/>
<reference evidence="1 2" key="1">
    <citation type="journal article" date="2013" name="Curr. Biol.">
        <title>The Genome of the Foraminiferan Reticulomyxa filosa.</title>
        <authorList>
            <person name="Glockner G."/>
            <person name="Hulsmann N."/>
            <person name="Schleicher M."/>
            <person name="Noegel A.A."/>
            <person name="Eichinger L."/>
            <person name="Gallinger C."/>
            <person name="Pawlowski J."/>
            <person name="Sierra R."/>
            <person name="Euteneuer U."/>
            <person name="Pillet L."/>
            <person name="Moustafa A."/>
            <person name="Platzer M."/>
            <person name="Groth M."/>
            <person name="Szafranski K."/>
            <person name="Schliwa M."/>
        </authorList>
    </citation>
    <scope>NUCLEOTIDE SEQUENCE [LARGE SCALE GENOMIC DNA]</scope>
</reference>
<accession>X6P7Y9</accession>
<evidence type="ECO:0000313" key="1">
    <source>
        <dbReference type="EMBL" id="ETO34645.1"/>
    </source>
</evidence>
<dbReference type="SUPFAM" id="SSF56399">
    <property type="entry name" value="ADP-ribosylation"/>
    <property type="match status" value="1"/>
</dbReference>
<sequence>KKGNMQIYNEPLNPYSMTLKKGLQHLKHQFQARQYYMSGEDELVNFKCEFDKCEPPIPSNTNEDVLLDDIYTLFPHYPNMQVHWKIEVSFIVPYKRTIDIGRNNLPKNVPFQDISLNQKTKFNPLLYECDLHRLKLIEDTVFLINQKSNSGLQLLLHEVIKNGFLHDLIIDRLSISRKKIKKQINYNEKNPNELILNDLILTILNELKILYHDDIHKQMGYPLQLHQICAILLYCGKSCNENFSYEQIQFRHHNWPYLDGYMQEAIRILHKHERREENEMEVYCGLKNVRLENIKEIKSGFFISHVSTSDDIQVAQMYRSHQGCILHFHPSMRRSNWIDSCDVSWISPFKHEREILFSRSFVGNFDERKHTRISAWNAKVESEDEYTQMILLTWTRYDQFIQQTMNISKILNHSMDLNLIYTILVTVKENMFKYFIFI</sequence>
<protein>
    <submittedName>
        <fullName evidence="1">Uncharacterized protein</fullName>
    </submittedName>
</protein>
<comment type="caution">
    <text evidence="1">The sequence shown here is derived from an EMBL/GenBank/DDBJ whole genome shotgun (WGS) entry which is preliminary data.</text>
</comment>
<dbReference type="AlphaFoldDB" id="X6P7Y9"/>